<proteinExistence type="predicted"/>
<protein>
    <submittedName>
        <fullName evidence="1">Uncharacterized protein</fullName>
    </submittedName>
</protein>
<dbReference type="PANTHER" id="PTHR36030:SF1">
    <property type="entry name" value="CALMODULIN-BINDING DOMAIN-CONTAINING PROTEIN"/>
    <property type="match status" value="1"/>
</dbReference>
<organism evidence="1 2">
    <name type="scientific">Acacia crassicarpa</name>
    <name type="common">northern wattle</name>
    <dbReference type="NCBI Taxonomy" id="499986"/>
    <lineage>
        <taxon>Eukaryota</taxon>
        <taxon>Viridiplantae</taxon>
        <taxon>Streptophyta</taxon>
        <taxon>Embryophyta</taxon>
        <taxon>Tracheophyta</taxon>
        <taxon>Spermatophyta</taxon>
        <taxon>Magnoliopsida</taxon>
        <taxon>eudicotyledons</taxon>
        <taxon>Gunneridae</taxon>
        <taxon>Pentapetalae</taxon>
        <taxon>rosids</taxon>
        <taxon>fabids</taxon>
        <taxon>Fabales</taxon>
        <taxon>Fabaceae</taxon>
        <taxon>Caesalpinioideae</taxon>
        <taxon>mimosoid clade</taxon>
        <taxon>Acacieae</taxon>
        <taxon>Acacia</taxon>
    </lineage>
</organism>
<dbReference type="Proteomes" id="UP001293593">
    <property type="component" value="Unassembled WGS sequence"/>
</dbReference>
<accession>A0AAE1N516</accession>
<dbReference type="AlphaFoldDB" id="A0AAE1N516"/>
<dbReference type="EMBL" id="JAWXYG010000002">
    <property type="protein sequence ID" value="KAK4282241.1"/>
    <property type="molecule type" value="Genomic_DNA"/>
</dbReference>
<gene>
    <name evidence="1" type="ORF">QN277_013641</name>
</gene>
<evidence type="ECO:0000313" key="1">
    <source>
        <dbReference type="EMBL" id="KAK4282241.1"/>
    </source>
</evidence>
<reference evidence="1" key="1">
    <citation type="submission" date="2023-10" db="EMBL/GenBank/DDBJ databases">
        <title>Chromosome-level genome of the transformable northern wattle, Acacia crassicarpa.</title>
        <authorList>
            <person name="Massaro I."/>
            <person name="Sinha N.R."/>
            <person name="Poethig S."/>
            <person name="Leichty A.R."/>
        </authorList>
    </citation>
    <scope>NUCLEOTIDE SEQUENCE</scope>
    <source>
        <strain evidence="1">Acra3RX</strain>
        <tissue evidence="1">Leaf</tissue>
    </source>
</reference>
<keyword evidence="2" id="KW-1185">Reference proteome</keyword>
<evidence type="ECO:0000313" key="2">
    <source>
        <dbReference type="Proteomes" id="UP001293593"/>
    </source>
</evidence>
<name>A0AAE1N516_9FABA</name>
<sequence>MEANRKRSRGFLKGKLIPFNRAPKPASTAQYGGGTKSMKASQTTACPAASLGILVHQDYAIAPPKPKVSILVADNRCDVVSRRRWEEVYGAGDESVDTKAAIYISTVQERLKLEHLNSERTTIQDNQA</sequence>
<dbReference type="PANTHER" id="PTHR36030">
    <property type="entry name" value="CALMODULIN-BINDING DOMAIN-CONTAINING PROTEIN"/>
    <property type="match status" value="1"/>
</dbReference>
<comment type="caution">
    <text evidence="1">The sequence shown here is derived from an EMBL/GenBank/DDBJ whole genome shotgun (WGS) entry which is preliminary data.</text>
</comment>